<dbReference type="RefSeq" id="XP_008670790.1">
    <property type="nucleotide sequence ID" value="XM_008672568.3"/>
</dbReference>
<dbReference type="EnsemblPlants" id="Zm00001eb113980_T002">
    <property type="protein sequence ID" value="Zm00001eb113980_P002"/>
    <property type="gene ID" value="Zm00001eb113980"/>
</dbReference>
<dbReference type="GeneID" id="103648067"/>
<evidence type="ECO:0000313" key="3">
    <source>
        <dbReference type="Proteomes" id="UP000007305"/>
    </source>
</evidence>
<gene>
    <name evidence="2" type="primary">LOC103648067</name>
</gene>
<dbReference type="AlphaFoldDB" id="A0A804MV80"/>
<evidence type="ECO:0000313" key="2">
    <source>
        <dbReference type="EnsemblPlants" id="Zm00001eb113980_P002"/>
    </source>
</evidence>
<dbReference type="KEGG" id="zma:103648067"/>
<reference evidence="3" key="1">
    <citation type="submission" date="2015-12" db="EMBL/GenBank/DDBJ databases">
        <title>Update maize B73 reference genome by single molecule sequencing technologies.</title>
        <authorList>
            <consortium name="Maize Genome Sequencing Project"/>
            <person name="Ware D."/>
        </authorList>
    </citation>
    <scope>NUCLEOTIDE SEQUENCE [LARGE SCALE GENOMIC DNA]</scope>
    <source>
        <strain evidence="3">cv. B73</strain>
    </source>
</reference>
<name>A0A804MV80_MAIZE</name>
<dbReference type="OrthoDB" id="712880at2759"/>
<reference evidence="2" key="2">
    <citation type="submission" date="2019-07" db="EMBL/GenBank/DDBJ databases">
        <authorList>
            <person name="Seetharam A."/>
            <person name="Woodhouse M."/>
            <person name="Cannon E."/>
        </authorList>
    </citation>
    <scope>NUCLEOTIDE SEQUENCE [LARGE SCALE GENOMIC DNA]</scope>
    <source>
        <strain evidence="2">cv. B73</strain>
    </source>
</reference>
<proteinExistence type="predicted"/>
<dbReference type="InParanoid" id="A0A804MV80"/>
<protein>
    <submittedName>
        <fullName evidence="2">Uncharacterized protein</fullName>
    </submittedName>
</protein>
<feature type="region of interest" description="Disordered" evidence="1">
    <location>
        <begin position="119"/>
        <end position="141"/>
    </location>
</feature>
<dbReference type="Gramene" id="Zm00001eb113980_T002">
    <property type="protein sequence ID" value="Zm00001eb113980_P002"/>
    <property type="gene ID" value="Zm00001eb113980"/>
</dbReference>
<sequence length="141" mass="14113">MASSSKQNAAVAAISVALLLTSHRITVVAVAVAVAVAAGAEAGGVAPLNTCETPIAWAPCFGKTWVCVPLCLGLHYTGGFCQQEQMSEGDAGAEPAIIGGAICVCTKQCLLDVEAVQGAPAPSQPPVAEPPRGMRGVGMLN</sequence>
<evidence type="ECO:0000256" key="1">
    <source>
        <dbReference type="SAM" id="MobiDB-lite"/>
    </source>
</evidence>
<organism evidence="2 3">
    <name type="scientific">Zea mays</name>
    <name type="common">Maize</name>
    <dbReference type="NCBI Taxonomy" id="4577"/>
    <lineage>
        <taxon>Eukaryota</taxon>
        <taxon>Viridiplantae</taxon>
        <taxon>Streptophyta</taxon>
        <taxon>Embryophyta</taxon>
        <taxon>Tracheophyta</taxon>
        <taxon>Spermatophyta</taxon>
        <taxon>Magnoliopsida</taxon>
        <taxon>Liliopsida</taxon>
        <taxon>Poales</taxon>
        <taxon>Poaceae</taxon>
        <taxon>PACMAD clade</taxon>
        <taxon>Panicoideae</taxon>
        <taxon>Andropogonodae</taxon>
        <taxon>Andropogoneae</taxon>
        <taxon>Tripsacinae</taxon>
        <taxon>Zea</taxon>
    </lineage>
</organism>
<dbReference type="Proteomes" id="UP000007305">
    <property type="component" value="Chromosome 2"/>
</dbReference>
<keyword evidence="3" id="KW-1185">Reference proteome</keyword>
<accession>A0A804MV80</accession>
<reference evidence="2" key="3">
    <citation type="submission" date="2021-05" db="UniProtKB">
        <authorList>
            <consortium name="EnsemblPlants"/>
        </authorList>
    </citation>
    <scope>IDENTIFICATION</scope>
    <source>
        <strain evidence="2">cv. B73</strain>
    </source>
</reference>